<name>A0AAV3QY35_LITER</name>
<dbReference type="Pfam" id="PF12776">
    <property type="entry name" value="Myb_DNA-bind_3"/>
    <property type="match status" value="1"/>
</dbReference>
<evidence type="ECO:0000313" key="3">
    <source>
        <dbReference type="Proteomes" id="UP001454036"/>
    </source>
</evidence>
<evidence type="ECO:0000259" key="1">
    <source>
        <dbReference type="Pfam" id="PF12776"/>
    </source>
</evidence>
<keyword evidence="3" id="KW-1185">Reference proteome</keyword>
<dbReference type="Proteomes" id="UP001454036">
    <property type="component" value="Unassembled WGS sequence"/>
</dbReference>
<protein>
    <recommendedName>
        <fullName evidence="1">Myb/SANT-like domain-containing protein</fullName>
    </recommendedName>
</protein>
<dbReference type="PANTHER" id="PTHR47584:SF9">
    <property type="entry name" value="L10-INTERACTING MYB DOMAIN-CONTAINING PROTEIN-LIKE"/>
    <property type="match status" value="1"/>
</dbReference>
<dbReference type="EMBL" id="BAABME010005936">
    <property type="protein sequence ID" value="GAA0167022.1"/>
    <property type="molecule type" value="Genomic_DNA"/>
</dbReference>
<gene>
    <name evidence="2" type="ORF">LIER_22048</name>
</gene>
<sequence length="290" mass="32619">MAGRATRWKKPISQAPKVVPSRAKWTTSLTKVLVDLMVDQVTKGDNPRRFLTKKAWKVICSGFYKKTGLNWDVDQLKSRHAILRRQYLSVNALLSSKNFTFDQSKGSIVAKKALWEKYIEEHPDAETLKTNGFPFYKQVCRLFSETASCSKTPELKETATASIVCINSSQNKVSSSEPEEVKRIDEKVKKEPGCSADVTPKRGRQGMNGLIAKGIMEMALASKLTAVAITRCNEKFSIANSVKALDELQGINEEEYYAALDLLDNYNAREIFLSLKADKRLAWLRNKCLA</sequence>
<organism evidence="2 3">
    <name type="scientific">Lithospermum erythrorhizon</name>
    <name type="common">Purple gromwell</name>
    <name type="synonym">Lithospermum officinale var. erythrorhizon</name>
    <dbReference type="NCBI Taxonomy" id="34254"/>
    <lineage>
        <taxon>Eukaryota</taxon>
        <taxon>Viridiplantae</taxon>
        <taxon>Streptophyta</taxon>
        <taxon>Embryophyta</taxon>
        <taxon>Tracheophyta</taxon>
        <taxon>Spermatophyta</taxon>
        <taxon>Magnoliopsida</taxon>
        <taxon>eudicotyledons</taxon>
        <taxon>Gunneridae</taxon>
        <taxon>Pentapetalae</taxon>
        <taxon>asterids</taxon>
        <taxon>lamiids</taxon>
        <taxon>Boraginales</taxon>
        <taxon>Boraginaceae</taxon>
        <taxon>Boraginoideae</taxon>
        <taxon>Lithospermeae</taxon>
        <taxon>Lithospermum</taxon>
    </lineage>
</organism>
<dbReference type="PANTHER" id="PTHR47584">
    <property type="match status" value="1"/>
</dbReference>
<dbReference type="InterPro" id="IPR024752">
    <property type="entry name" value="Myb/SANT-like_dom"/>
</dbReference>
<accession>A0AAV3QY35</accession>
<proteinExistence type="predicted"/>
<dbReference type="AlphaFoldDB" id="A0AAV3QY35"/>
<dbReference type="InterPro" id="IPR045026">
    <property type="entry name" value="LIMYB"/>
</dbReference>
<evidence type="ECO:0000313" key="2">
    <source>
        <dbReference type="EMBL" id="GAA0167022.1"/>
    </source>
</evidence>
<comment type="caution">
    <text evidence="2">The sequence shown here is derived from an EMBL/GenBank/DDBJ whole genome shotgun (WGS) entry which is preliminary data.</text>
</comment>
<feature type="domain" description="Myb/SANT-like" evidence="1">
    <location>
        <begin position="24"/>
        <end position="118"/>
    </location>
</feature>
<reference evidence="2 3" key="1">
    <citation type="submission" date="2024-01" db="EMBL/GenBank/DDBJ databases">
        <title>The complete chloroplast genome sequence of Lithospermum erythrorhizon: insights into the phylogenetic relationship among Boraginaceae species and the maternal lineages of purple gromwells.</title>
        <authorList>
            <person name="Okada T."/>
            <person name="Watanabe K."/>
        </authorList>
    </citation>
    <scope>NUCLEOTIDE SEQUENCE [LARGE SCALE GENOMIC DNA]</scope>
</reference>